<reference evidence="1 2" key="1">
    <citation type="submission" date="2024-08" db="EMBL/GenBank/DDBJ databases">
        <title>Clostridium lapicellarii sp. nov., and Clostridium renhuaiense sp. nov., two species isolated from the mud in a fermentation cellar used for producing sauce-flavour Chinese liquors.</title>
        <authorList>
            <person name="Yang F."/>
            <person name="Wang H."/>
            <person name="Chen L.Q."/>
            <person name="Zhou N."/>
            <person name="Lu J.J."/>
            <person name="Pu X.X."/>
            <person name="Wan B."/>
            <person name="Wang L."/>
            <person name="Liu S.J."/>
        </authorList>
    </citation>
    <scope>NUCLEOTIDE SEQUENCE [LARGE SCALE GENOMIC DNA]</scope>
    <source>
        <strain evidence="1 2">MT-113</strain>
    </source>
</reference>
<protein>
    <submittedName>
        <fullName evidence="1">DUF4317 family protein</fullName>
    </submittedName>
</protein>
<evidence type="ECO:0000313" key="2">
    <source>
        <dbReference type="Proteomes" id="UP001565220"/>
    </source>
</evidence>
<name>A0ABV4DXF7_9CLOT</name>
<dbReference type="Pfam" id="PF14199">
    <property type="entry name" value="DUF4317"/>
    <property type="match status" value="1"/>
</dbReference>
<dbReference type="RefSeq" id="WP_369869031.1">
    <property type="nucleotide sequence ID" value="NZ_JBGFFE010000013.1"/>
</dbReference>
<comment type="caution">
    <text evidence="1">The sequence shown here is derived from an EMBL/GenBank/DDBJ whole genome shotgun (WGS) entry which is preliminary data.</text>
</comment>
<dbReference type="EMBL" id="JBGFFE010000013">
    <property type="protein sequence ID" value="MEY8763934.1"/>
    <property type="molecule type" value="Genomic_DNA"/>
</dbReference>
<keyword evidence="2" id="KW-1185">Reference proteome</keyword>
<evidence type="ECO:0000313" key="1">
    <source>
        <dbReference type="EMBL" id="MEY8763934.1"/>
    </source>
</evidence>
<dbReference type="InterPro" id="IPR025466">
    <property type="entry name" value="DUF4317"/>
</dbReference>
<dbReference type="Proteomes" id="UP001565220">
    <property type="component" value="Unassembled WGS sequence"/>
</dbReference>
<sequence length="396" mass="45165">MNKKDLSNIRREFKLGSCMLPIKEIYSVYLKKDGGNIITRDLEYFERMEIEKRELYLNNFRKVLTGSLDSKIFELDFEKKNGREDTGSDDGESTQHILYSALSSRENIAAFGDKIVDRISENYTYDTDVVINFVKAEYYSSNKNRGHKKDDAEDYMQSVEFILCSVNKVEIPKKVLKFDYSEMKFKPNSALDMIINLNAPLDGFMFPSFTCGCVDINKVVYYSSKKKQINSTFVEKVLECAVKPTALEERENFKNVLNTVVGGKIKPGVMESIYGRINEKFEREDEEDEEPVLDTNEIARVLKESGVEGVKSVKNAFQEVCGGDHEFKARNVVPNFKSKSVKIENESASITIRPQDLGSVRQIVDKRGKKCLLIELKEGMSIDGLSLETENAEGYI</sequence>
<gene>
    <name evidence="1" type="ORF">AB8S09_09825</name>
</gene>
<proteinExistence type="predicted"/>
<accession>A0ABV4DXF7</accession>
<organism evidence="1 2">
    <name type="scientific">Clostridium lapidicellarium</name>
    <dbReference type="NCBI Taxonomy" id="3240931"/>
    <lineage>
        <taxon>Bacteria</taxon>
        <taxon>Bacillati</taxon>
        <taxon>Bacillota</taxon>
        <taxon>Clostridia</taxon>
        <taxon>Eubacteriales</taxon>
        <taxon>Clostridiaceae</taxon>
        <taxon>Clostridium</taxon>
    </lineage>
</organism>